<protein>
    <submittedName>
        <fullName evidence="8">(thale cress) hypothetical protein</fullName>
    </submittedName>
</protein>
<evidence type="ECO:0000256" key="5">
    <source>
        <dbReference type="SAM" id="Phobius"/>
    </source>
</evidence>
<organism evidence="8 9">
    <name type="scientific">Arabidopsis thaliana</name>
    <name type="common">Mouse-ear cress</name>
    <dbReference type="NCBI Taxonomy" id="3702"/>
    <lineage>
        <taxon>Eukaryota</taxon>
        <taxon>Viridiplantae</taxon>
        <taxon>Streptophyta</taxon>
        <taxon>Embryophyta</taxon>
        <taxon>Tracheophyta</taxon>
        <taxon>Spermatophyta</taxon>
        <taxon>Magnoliopsida</taxon>
        <taxon>eudicotyledons</taxon>
        <taxon>Gunneridae</taxon>
        <taxon>Pentapetalae</taxon>
        <taxon>rosids</taxon>
        <taxon>malvids</taxon>
        <taxon>Brassicales</taxon>
        <taxon>Brassicaceae</taxon>
        <taxon>Camelineae</taxon>
        <taxon>Arabidopsis</taxon>
    </lineage>
</organism>
<evidence type="ECO:0000313" key="8">
    <source>
        <dbReference type="EMBL" id="CAD5331013.1"/>
    </source>
</evidence>
<dbReference type="InterPro" id="IPR013320">
    <property type="entry name" value="ConA-like_dom_sf"/>
</dbReference>
<dbReference type="AlphaFoldDB" id="A0A7G2FAV5"/>
<name>A0A7G2FAV5_ARATH</name>
<sequence>MRFSLAWKLLFLILTCKIETQVKCLKFDFPGFNVSNELELIRDNSYIVFGAIQVTPDVTGGPGGTIANQAGRALYKKPFRLWSKHKSATFNTTFVINISNKTDPGGEGLAFVLTPEETAPQNSSGMWLGMVNERTNRNNESRIVSVEFDTRKSHSDDLDGNHVALNVNNINSVVQESLSGRGIKIDSGLDLTAHVRYDGKNLSVYVSRNLDVFEQRNLVFSRAIDLSAYLPETVYVGFTASTSNFTELNCVRSWSFEGLKIDGDGNMLWLWITIPIVFIVGIGAFLGALYLRSSYVLVKDNQNNYNNSIVNWLWELYRNGTITDAADPGMGNLFDKEEMKSVLLLGLACCHPNPNQRPSMKTVLKVLTGETSPPDVPTERPAFVWPAMPPSFSDIDYSLTGSQINSLTELTGR</sequence>
<keyword evidence="5" id="KW-1133">Transmembrane helix</keyword>
<dbReference type="PROSITE" id="PS00307">
    <property type="entry name" value="LECTIN_LEGUME_BETA"/>
    <property type="match status" value="1"/>
</dbReference>
<gene>
    <name evidence="8" type="ORF">AT9943_LOCUS18512</name>
</gene>
<evidence type="ECO:0000256" key="4">
    <source>
        <dbReference type="ARBA" id="ARBA00048679"/>
    </source>
</evidence>
<dbReference type="GO" id="GO:0030246">
    <property type="term" value="F:carbohydrate binding"/>
    <property type="evidence" value="ECO:0007669"/>
    <property type="project" value="UniProtKB-KW"/>
</dbReference>
<comment type="catalytic activity">
    <reaction evidence="3">
        <text>L-threonyl-[protein] + ATP = O-phospho-L-threonyl-[protein] + ADP + H(+)</text>
        <dbReference type="Rhea" id="RHEA:46608"/>
        <dbReference type="Rhea" id="RHEA-COMP:11060"/>
        <dbReference type="Rhea" id="RHEA-COMP:11605"/>
        <dbReference type="ChEBI" id="CHEBI:15378"/>
        <dbReference type="ChEBI" id="CHEBI:30013"/>
        <dbReference type="ChEBI" id="CHEBI:30616"/>
        <dbReference type="ChEBI" id="CHEBI:61977"/>
        <dbReference type="ChEBI" id="CHEBI:456216"/>
        <dbReference type="EC" id="2.7.11.1"/>
    </reaction>
</comment>
<comment type="catalytic activity">
    <reaction evidence="4">
        <text>L-seryl-[protein] + ATP = O-phospho-L-seryl-[protein] + ADP + H(+)</text>
        <dbReference type="Rhea" id="RHEA:17989"/>
        <dbReference type="Rhea" id="RHEA-COMP:9863"/>
        <dbReference type="Rhea" id="RHEA-COMP:11604"/>
        <dbReference type="ChEBI" id="CHEBI:15378"/>
        <dbReference type="ChEBI" id="CHEBI:29999"/>
        <dbReference type="ChEBI" id="CHEBI:30616"/>
        <dbReference type="ChEBI" id="CHEBI:83421"/>
        <dbReference type="ChEBI" id="CHEBI:456216"/>
        <dbReference type="EC" id="2.7.11.1"/>
    </reaction>
</comment>
<keyword evidence="2" id="KW-0430">Lectin</keyword>
<evidence type="ECO:0000256" key="3">
    <source>
        <dbReference type="ARBA" id="ARBA00047899"/>
    </source>
</evidence>
<dbReference type="InterPro" id="IPR011009">
    <property type="entry name" value="Kinase-like_dom_sf"/>
</dbReference>
<proteinExistence type="inferred from homology"/>
<dbReference type="PANTHER" id="PTHR32401">
    <property type="entry name" value="CONCANAVALIN A-LIKE LECTIN FAMILY PROTEIN"/>
    <property type="match status" value="1"/>
</dbReference>
<reference evidence="8 9" key="1">
    <citation type="submission" date="2020-09" db="EMBL/GenBank/DDBJ databases">
        <authorList>
            <person name="Ashkenazy H."/>
        </authorList>
    </citation>
    <scope>NUCLEOTIDE SEQUENCE [LARGE SCALE GENOMIC DNA]</scope>
    <source>
        <strain evidence="9">cv. Cdm-0</strain>
    </source>
</reference>
<dbReference type="SUPFAM" id="SSF56112">
    <property type="entry name" value="Protein kinase-like (PK-like)"/>
    <property type="match status" value="1"/>
</dbReference>
<keyword evidence="6" id="KW-0732">Signal</keyword>
<evidence type="ECO:0000256" key="6">
    <source>
        <dbReference type="SAM" id="SignalP"/>
    </source>
</evidence>
<evidence type="ECO:0000256" key="2">
    <source>
        <dbReference type="ARBA" id="ARBA00022734"/>
    </source>
</evidence>
<feature type="domain" description="Legume lectin" evidence="7">
    <location>
        <begin position="25"/>
        <end position="258"/>
    </location>
</feature>
<dbReference type="InterPro" id="IPR001220">
    <property type="entry name" value="Legume_lectin_dom"/>
</dbReference>
<dbReference type="GO" id="GO:0004674">
    <property type="term" value="F:protein serine/threonine kinase activity"/>
    <property type="evidence" value="ECO:0007669"/>
    <property type="project" value="UniProtKB-EC"/>
</dbReference>
<dbReference type="Pfam" id="PF00139">
    <property type="entry name" value="Lectin_legB"/>
    <property type="match status" value="1"/>
</dbReference>
<feature type="signal peptide" evidence="6">
    <location>
        <begin position="1"/>
        <end position="20"/>
    </location>
</feature>
<dbReference type="InterPro" id="IPR019825">
    <property type="entry name" value="Lectin_legB_Mn/Ca_BS"/>
</dbReference>
<dbReference type="PANTHER" id="PTHR32401:SF53">
    <property type="entry name" value="LEGUME LECTIN DOMAIN-CONTAINING PROTEIN"/>
    <property type="match status" value="1"/>
</dbReference>
<evidence type="ECO:0000256" key="1">
    <source>
        <dbReference type="ARBA" id="ARBA00007606"/>
    </source>
</evidence>
<keyword evidence="5" id="KW-0812">Transmembrane</keyword>
<comment type="similarity">
    <text evidence="1">Belongs to the leguminous lectin family.</text>
</comment>
<evidence type="ECO:0000313" key="9">
    <source>
        <dbReference type="Proteomes" id="UP000516314"/>
    </source>
</evidence>
<dbReference type="Gene3D" id="2.60.120.200">
    <property type="match status" value="1"/>
</dbReference>
<feature type="chain" id="PRO_5028982401" evidence="6">
    <location>
        <begin position="21"/>
        <end position="413"/>
    </location>
</feature>
<evidence type="ECO:0000259" key="7">
    <source>
        <dbReference type="Pfam" id="PF00139"/>
    </source>
</evidence>
<dbReference type="Proteomes" id="UP000516314">
    <property type="component" value="Chromosome 5"/>
</dbReference>
<dbReference type="EMBL" id="LR881470">
    <property type="protein sequence ID" value="CAD5331013.1"/>
    <property type="molecule type" value="Genomic_DNA"/>
</dbReference>
<feature type="transmembrane region" description="Helical" evidence="5">
    <location>
        <begin position="268"/>
        <end position="291"/>
    </location>
</feature>
<dbReference type="FunFam" id="2.60.120.200:FF:000198">
    <property type="entry name" value="Probable L-type lectin-domain containing receptor kinase S.5"/>
    <property type="match status" value="1"/>
</dbReference>
<dbReference type="CDD" id="cd06899">
    <property type="entry name" value="lectin_legume_LecRK_Arcelin_ConA"/>
    <property type="match status" value="1"/>
</dbReference>
<dbReference type="Gene3D" id="1.10.510.10">
    <property type="entry name" value="Transferase(Phosphotransferase) domain 1"/>
    <property type="match status" value="1"/>
</dbReference>
<accession>A0A7G2FAV5</accession>
<dbReference type="SUPFAM" id="SSF49899">
    <property type="entry name" value="Concanavalin A-like lectins/glucanases"/>
    <property type="match status" value="1"/>
</dbReference>
<dbReference type="InterPro" id="IPR050258">
    <property type="entry name" value="Leguminous_Lectin"/>
</dbReference>
<keyword evidence="5" id="KW-0472">Membrane</keyword>